<comment type="caution">
    <text evidence="1">The sequence shown here is derived from an EMBL/GenBank/DDBJ whole genome shotgun (WGS) entry which is preliminary data.</text>
</comment>
<name>A0A9K3DFB7_HELAN</name>
<dbReference type="Gramene" id="mRNA:HanXRQr2_Chr17g0791451">
    <property type="protein sequence ID" value="CDS:HanXRQr2_Chr17g0791451.1"/>
    <property type="gene ID" value="HanXRQr2_Chr17g0791451"/>
</dbReference>
<dbReference type="EMBL" id="MNCJ02000332">
    <property type="protein sequence ID" value="KAF5754462.1"/>
    <property type="molecule type" value="Genomic_DNA"/>
</dbReference>
<reference evidence="1" key="1">
    <citation type="journal article" date="2017" name="Nature">
        <title>The sunflower genome provides insights into oil metabolism, flowering and Asterid evolution.</title>
        <authorList>
            <person name="Badouin H."/>
            <person name="Gouzy J."/>
            <person name="Grassa C.J."/>
            <person name="Murat F."/>
            <person name="Staton S.E."/>
            <person name="Cottret L."/>
            <person name="Lelandais-Briere C."/>
            <person name="Owens G.L."/>
            <person name="Carrere S."/>
            <person name="Mayjonade B."/>
            <person name="Legrand L."/>
            <person name="Gill N."/>
            <person name="Kane N.C."/>
            <person name="Bowers J.E."/>
            <person name="Hubner S."/>
            <person name="Bellec A."/>
            <person name="Berard A."/>
            <person name="Berges H."/>
            <person name="Blanchet N."/>
            <person name="Boniface M.C."/>
            <person name="Brunel D."/>
            <person name="Catrice O."/>
            <person name="Chaidir N."/>
            <person name="Claudel C."/>
            <person name="Donnadieu C."/>
            <person name="Faraut T."/>
            <person name="Fievet G."/>
            <person name="Helmstetter N."/>
            <person name="King M."/>
            <person name="Knapp S.J."/>
            <person name="Lai Z."/>
            <person name="Le Paslier M.C."/>
            <person name="Lippi Y."/>
            <person name="Lorenzon L."/>
            <person name="Mandel J.R."/>
            <person name="Marage G."/>
            <person name="Marchand G."/>
            <person name="Marquand E."/>
            <person name="Bret-Mestries E."/>
            <person name="Morien E."/>
            <person name="Nambeesan S."/>
            <person name="Nguyen T."/>
            <person name="Pegot-Espagnet P."/>
            <person name="Pouilly N."/>
            <person name="Raftis F."/>
            <person name="Sallet E."/>
            <person name="Schiex T."/>
            <person name="Thomas J."/>
            <person name="Vandecasteele C."/>
            <person name="Vares D."/>
            <person name="Vear F."/>
            <person name="Vautrin S."/>
            <person name="Crespi M."/>
            <person name="Mangin B."/>
            <person name="Burke J.M."/>
            <person name="Salse J."/>
            <person name="Munos S."/>
            <person name="Vincourt P."/>
            <person name="Rieseberg L.H."/>
            <person name="Langlade N.B."/>
        </authorList>
    </citation>
    <scope>NUCLEOTIDE SEQUENCE</scope>
    <source>
        <tissue evidence="1">Leaves</tissue>
    </source>
</reference>
<gene>
    <name evidence="1" type="ORF">HanXRQr2_Chr17g0791451</name>
</gene>
<dbReference type="Proteomes" id="UP000215914">
    <property type="component" value="Unassembled WGS sequence"/>
</dbReference>
<dbReference type="AlphaFoldDB" id="A0A9K3DFB7"/>
<protein>
    <submittedName>
        <fullName evidence="1">Uncharacterized protein</fullName>
    </submittedName>
</protein>
<evidence type="ECO:0000313" key="2">
    <source>
        <dbReference type="Proteomes" id="UP000215914"/>
    </source>
</evidence>
<accession>A0A9K3DFB7</accession>
<organism evidence="1 2">
    <name type="scientific">Helianthus annuus</name>
    <name type="common">Common sunflower</name>
    <dbReference type="NCBI Taxonomy" id="4232"/>
    <lineage>
        <taxon>Eukaryota</taxon>
        <taxon>Viridiplantae</taxon>
        <taxon>Streptophyta</taxon>
        <taxon>Embryophyta</taxon>
        <taxon>Tracheophyta</taxon>
        <taxon>Spermatophyta</taxon>
        <taxon>Magnoliopsida</taxon>
        <taxon>eudicotyledons</taxon>
        <taxon>Gunneridae</taxon>
        <taxon>Pentapetalae</taxon>
        <taxon>asterids</taxon>
        <taxon>campanulids</taxon>
        <taxon>Asterales</taxon>
        <taxon>Asteraceae</taxon>
        <taxon>Asteroideae</taxon>
        <taxon>Heliantheae alliance</taxon>
        <taxon>Heliantheae</taxon>
        <taxon>Helianthus</taxon>
    </lineage>
</organism>
<sequence length="61" mass="7058">MSHQFYLIWLARSSMYVSFVKGKWTVSPSTKQNWPIPRPIFKLAPTTPNWTVGLLCHPVVN</sequence>
<proteinExistence type="predicted"/>
<evidence type="ECO:0000313" key="1">
    <source>
        <dbReference type="EMBL" id="KAF5754462.1"/>
    </source>
</evidence>
<reference evidence="1" key="2">
    <citation type="submission" date="2020-06" db="EMBL/GenBank/DDBJ databases">
        <title>Helianthus annuus Genome sequencing and assembly Release 2.</title>
        <authorList>
            <person name="Gouzy J."/>
            <person name="Langlade N."/>
            <person name="Munos S."/>
        </authorList>
    </citation>
    <scope>NUCLEOTIDE SEQUENCE</scope>
    <source>
        <tissue evidence="1">Leaves</tissue>
    </source>
</reference>
<keyword evidence="2" id="KW-1185">Reference proteome</keyword>